<dbReference type="OrthoDB" id="9766909at2"/>
<dbReference type="GO" id="GO:0008955">
    <property type="term" value="F:peptidoglycan glycosyltransferase activity"/>
    <property type="evidence" value="ECO:0007669"/>
    <property type="project" value="UniProtKB-EC"/>
</dbReference>
<keyword evidence="10" id="KW-0961">Cell wall biogenesis/degradation</keyword>
<comment type="similarity">
    <text evidence="1">In the C-terminal section; belongs to the transpeptidase family.</text>
</comment>
<dbReference type="SUPFAM" id="SSF53955">
    <property type="entry name" value="Lysozyme-like"/>
    <property type="match status" value="1"/>
</dbReference>
<evidence type="ECO:0000256" key="6">
    <source>
        <dbReference type="ARBA" id="ARBA00022801"/>
    </source>
</evidence>
<comment type="catalytic activity">
    <reaction evidence="12">
        <text>[GlcNAc-(1-&gt;4)-Mur2Ac(oyl-L-Ala-gamma-D-Glu-L-Lys-D-Ala-D-Ala)](n)-di-trans,octa-cis-undecaprenyl diphosphate + beta-D-GlcNAc-(1-&gt;4)-Mur2Ac(oyl-L-Ala-gamma-D-Glu-L-Lys-D-Ala-D-Ala)-di-trans,octa-cis-undecaprenyl diphosphate = [GlcNAc-(1-&gt;4)-Mur2Ac(oyl-L-Ala-gamma-D-Glu-L-Lys-D-Ala-D-Ala)](n+1)-di-trans,octa-cis-undecaprenyl diphosphate + di-trans,octa-cis-undecaprenyl diphosphate + H(+)</text>
        <dbReference type="Rhea" id="RHEA:23708"/>
        <dbReference type="Rhea" id="RHEA-COMP:9602"/>
        <dbReference type="Rhea" id="RHEA-COMP:9603"/>
        <dbReference type="ChEBI" id="CHEBI:15378"/>
        <dbReference type="ChEBI" id="CHEBI:58405"/>
        <dbReference type="ChEBI" id="CHEBI:60033"/>
        <dbReference type="ChEBI" id="CHEBI:78435"/>
        <dbReference type="EC" id="2.4.99.28"/>
    </reaction>
</comment>
<keyword evidence="4" id="KW-0328">Glycosyltransferase</keyword>
<evidence type="ECO:0000256" key="3">
    <source>
        <dbReference type="ARBA" id="ARBA00022645"/>
    </source>
</evidence>
<sequence length="250" mass="27713">MARTAQRTSQAHPFVAFLGRVGLVVFILIVLVEVYFLARGFNLYREALEATDLDDMAAAIQNSENFTPIDELPDLYLQAVVAVEDHRFYAHPGFDIIATGRALMNDLKAGAIVEGGSTITQQLAKNQYFSQEQTIDRKIAEIFMAVTIEQHFSKRTILELYVNSIYFGDGYEGIGNASEGYFGKDPSALDADECTLLAGIPNAPSIYALSQNPDLARQRQQEVLKKLVRYDYLNQNAAQHIVSNVQAIAA</sequence>
<evidence type="ECO:0000313" key="17">
    <source>
        <dbReference type="Proteomes" id="UP000253817"/>
    </source>
</evidence>
<dbReference type="PANTHER" id="PTHR32282:SF33">
    <property type="entry name" value="PEPTIDOGLYCAN GLYCOSYLTRANSFERASE"/>
    <property type="match status" value="1"/>
</dbReference>
<evidence type="ECO:0000256" key="12">
    <source>
        <dbReference type="ARBA" id="ARBA00049902"/>
    </source>
</evidence>
<evidence type="ECO:0000256" key="11">
    <source>
        <dbReference type="ARBA" id="ARBA00034000"/>
    </source>
</evidence>
<feature type="domain" description="Glycosyl transferase family 51" evidence="14">
    <location>
        <begin position="61"/>
        <end position="227"/>
    </location>
</feature>
<dbReference type="EMBL" id="PPTT01000011">
    <property type="protein sequence ID" value="RDB69089.1"/>
    <property type="molecule type" value="Genomic_DNA"/>
</dbReference>
<keyword evidence="13" id="KW-1133">Transmembrane helix</keyword>
<keyword evidence="3" id="KW-0121">Carboxypeptidase</keyword>
<keyword evidence="3" id="KW-0645">Protease</keyword>
<dbReference type="Pfam" id="PF00912">
    <property type="entry name" value="Transgly"/>
    <property type="match status" value="1"/>
</dbReference>
<keyword evidence="6" id="KW-0378">Hydrolase</keyword>
<evidence type="ECO:0000256" key="1">
    <source>
        <dbReference type="ARBA" id="ARBA00007090"/>
    </source>
</evidence>
<evidence type="ECO:0000313" key="16">
    <source>
        <dbReference type="EMBL" id="RNM43110.1"/>
    </source>
</evidence>
<proteinExistence type="inferred from homology"/>
<dbReference type="PANTHER" id="PTHR32282">
    <property type="entry name" value="BINDING PROTEIN TRANSPEPTIDASE, PUTATIVE-RELATED"/>
    <property type="match status" value="1"/>
</dbReference>
<accession>A0A3N0J2Z2</accession>
<dbReference type="InterPro" id="IPR050396">
    <property type="entry name" value="Glycosyltr_51/Transpeptidase"/>
</dbReference>
<evidence type="ECO:0000256" key="9">
    <source>
        <dbReference type="ARBA" id="ARBA00023268"/>
    </source>
</evidence>
<dbReference type="EMBL" id="QICC01000003">
    <property type="protein sequence ID" value="RNM43110.1"/>
    <property type="molecule type" value="Genomic_DNA"/>
</dbReference>
<dbReference type="Proteomes" id="UP000270112">
    <property type="component" value="Unassembled WGS sequence"/>
</dbReference>
<evidence type="ECO:0000259" key="14">
    <source>
        <dbReference type="Pfam" id="PF00912"/>
    </source>
</evidence>
<dbReference type="GO" id="GO:0009252">
    <property type="term" value="P:peptidoglycan biosynthetic process"/>
    <property type="evidence" value="ECO:0007669"/>
    <property type="project" value="UniProtKB-KW"/>
</dbReference>
<dbReference type="Gene3D" id="1.10.3810.10">
    <property type="entry name" value="Biosynthetic peptidoglycan transglycosylase-like"/>
    <property type="match status" value="1"/>
</dbReference>
<dbReference type="GO" id="GO:0009002">
    <property type="term" value="F:serine-type D-Ala-D-Ala carboxypeptidase activity"/>
    <property type="evidence" value="ECO:0007669"/>
    <property type="project" value="UniProtKB-EC"/>
</dbReference>
<evidence type="ECO:0000313" key="15">
    <source>
        <dbReference type="EMBL" id="RDB69089.1"/>
    </source>
</evidence>
<dbReference type="AlphaFoldDB" id="A0A3N0J2Z2"/>
<evidence type="ECO:0000256" key="7">
    <source>
        <dbReference type="ARBA" id="ARBA00022960"/>
    </source>
</evidence>
<keyword evidence="9" id="KW-0511">Multifunctional enzyme</keyword>
<reference evidence="15 17" key="1">
    <citation type="journal article" date="2018" name="Elife">
        <title>Discovery and characterization of a prevalent human gut bacterial enzyme sufficient for the inactivation of a family of plant toxins.</title>
        <authorList>
            <person name="Koppel N."/>
            <person name="Bisanz J.E."/>
            <person name="Pandelia M.E."/>
            <person name="Turnbaugh P.J."/>
            <person name="Balskus E.P."/>
        </authorList>
    </citation>
    <scope>NUCLEOTIDE SEQUENCE [LARGE SCALE GENOMIC DNA]</scope>
    <source>
        <strain evidence="15 17">DSM 16107</strain>
    </source>
</reference>
<name>A0A3N0J2Z2_9ACTN</name>
<dbReference type="InterPro" id="IPR001264">
    <property type="entry name" value="Glyco_trans_51"/>
</dbReference>
<comment type="catalytic activity">
    <reaction evidence="11">
        <text>Preferential cleavage: (Ac)2-L-Lys-D-Ala-|-D-Ala. Also transpeptidation of peptidyl-alanyl moieties that are N-acyl substituents of D-alanine.</text>
        <dbReference type="EC" id="3.4.16.4"/>
    </reaction>
</comment>
<evidence type="ECO:0000256" key="4">
    <source>
        <dbReference type="ARBA" id="ARBA00022676"/>
    </source>
</evidence>
<comment type="similarity">
    <text evidence="2">In the N-terminal section; belongs to the glycosyltransferase 51 family.</text>
</comment>
<dbReference type="GO" id="GO:0071555">
    <property type="term" value="P:cell wall organization"/>
    <property type="evidence" value="ECO:0007669"/>
    <property type="project" value="UniProtKB-KW"/>
</dbReference>
<organism evidence="16 18">
    <name type="scientific">Eggerthella sinensis</name>
    <dbReference type="NCBI Taxonomy" id="242230"/>
    <lineage>
        <taxon>Bacteria</taxon>
        <taxon>Bacillati</taxon>
        <taxon>Actinomycetota</taxon>
        <taxon>Coriobacteriia</taxon>
        <taxon>Eggerthellales</taxon>
        <taxon>Eggerthellaceae</taxon>
        <taxon>Eggerthella</taxon>
    </lineage>
</organism>
<feature type="transmembrane region" description="Helical" evidence="13">
    <location>
        <begin position="17"/>
        <end position="38"/>
    </location>
</feature>
<dbReference type="FunFam" id="1.10.3810.10:FF:000001">
    <property type="entry name" value="Penicillin-binding protein 1A"/>
    <property type="match status" value="1"/>
</dbReference>
<comment type="caution">
    <text evidence="16">The sequence shown here is derived from an EMBL/GenBank/DDBJ whole genome shotgun (WGS) entry which is preliminary data.</text>
</comment>
<evidence type="ECO:0000256" key="10">
    <source>
        <dbReference type="ARBA" id="ARBA00023316"/>
    </source>
</evidence>
<dbReference type="Proteomes" id="UP000253817">
    <property type="component" value="Unassembled WGS sequence"/>
</dbReference>
<protein>
    <submittedName>
        <fullName evidence="16">Glycosyl transferase</fullName>
    </submittedName>
</protein>
<gene>
    <name evidence="15" type="ORF">C1876_07575</name>
    <name evidence="16" type="ORF">DMP09_01285</name>
</gene>
<keyword evidence="7" id="KW-0133">Cell shape</keyword>
<evidence type="ECO:0000256" key="2">
    <source>
        <dbReference type="ARBA" id="ARBA00007739"/>
    </source>
</evidence>
<dbReference type="InterPro" id="IPR036950">
    <property type="entry name" value="PBP_transglycosylase"/>
</dbReference>
<keyword evidence="8" id="KW-0573">Peptidoglycan synthesis</keyword>
<dbReference type="RefSeq" id="WP_114546114.1">
    <property type="nucleotide sequence ID" value="NZ_PPTT01000011.1"/>
</dbReference>
<keyword evidence="5 16" id="KW-0808">Transferase</keyword>
<dbReference type="GO" id="GO:0008360">
    <property type="term" value="P:regulation of cell shape"/>
    <property type="evidence" value="ECO:0007669"/>
    <property type="project" value="UniProtKB-KW"/>
</dbReference>
<evidence type="ECO:0000313" key="18">
    <source>
        <dbReference type="Proteomes" id="UP000270112"/>
    </source>
</evidence>
<keyword evidence="13" id="KW-0812">Transmembrane</keyword>
<reference evidence="16" key="3">
    <citation type="journal article" date="2019" name="Microbiol. Resour. Announc.">
        <title>Draft Genome Sequences of Type Strains of Gordonibacter faecihominis, Paraeggerthella hongkongensis, Parvibacter caecicola,Slackia equolifaciens, Slackia faecicanis, and Slackia isoflavoniconvertens.</title>
        <authorList>
            <person name="Danylec N."/>
            <person name="Stoll D.A."/>
            <person name="Dotsch A."/>
            <person name="Huch M."/>
        </authorList>
    </citation>
    <scope>NUCLEOTIDE SEQUENCE</scope>
    <source>
        <strain evidence="16">DSM 16107</strain>
    </source>
</reference>
<reference evidence="18" key="2">
    <citation type="submission" date="2018-05" db="EMBL/GenBank/DDBJ databases">
        <title>Genome Sequencing of selected type strains of the family Eggerthellaceae.</title>
        <authorList>
            <person name="Danylec N."/>
            <person name="Stoll D.A."/>
            <person name="Doetsch A."/>
            <person name="Huch M."/>
        </authorList>
    </citation>
    <scope>NUCLEOTIDE SEQUENCE [LARGE SCALE GENOMIC DNA]</scope>
    <source>
        <strain evidence="18">DSM 16107</strain>
    </source>
</reference>
<evidence type="ECO:0000256" key="13">
    <source>
        <dbReference type="SAM" id="Phobius"/>
    </source>
</evidence>
<evidence type="ECO:0000256" key="8">
    <source>
        <dbReference type="ARBA" id="ARBA00022984"/>
    </source>
</evidence>
<evidence type="ECO:0000256" key="5">
    <source>
        <dbReference type="ARBA" id="ARBA00022679"/>
    </source>
</evidence>
<dbReference type="InterPro" id="IPR023346">
    <property type="entry name" value="Lysozyme-like_dom_sf"/>
</dbReference>
<keyword evidence="17" id="KW-1185">Reference proteome</keyword>
<keyword evidence="13" id="KW-0472">Membrane</keyword>